<dbReference type="Proteomes" id="UP000059074">
    <property type="component" value="Unassembled WGS sequence"/>
</dbReference>
<dbReference type="AlphaFoldDB" id="A0A109BIK7"/>
<feature type="compositionally biased region" description="Polar residues" evidence="6">
    <location>
        <begin position="1"/>
        <end position="17"/>
    </location>
</feature>
<protein>
    <recommendedName>
        <fullName evidence="5">Transport permease protein</fullName>
    </recommendedName>
</protein>
<feature type="transmembrane region" description="Helical" evidence="5">
    <location>
        <begin position="167"/>
        <end position="189"/>
    </location>
</feature>
<feature type="transmembrane region" description="Helical" evidence="5">
    <location>
        <begin position="87"/>
        <end position="107"/>
    </location>
</feature>
<keyword evidence="3 5" id="KW-1133">Transmembrane helix</keyword>
<evidence type="ECO:0000256" key="5">
    <source>
        <dbReference type="RuleBase" id="RU361157"/>
    </source>
</evidence>
<feature type="transmembrane region" description="Helical" evidence="5">
    <location>
        <begin position="262"/>
        <end position="282"/>
    </location>
</feature>
<dbReference type="RefSeq" id="WP_068461240.1">
    <property type="nucleotide sequence ID" value="NZ_LMTR01000045.1"/>
</dbReference>
<feature type="domain" description="ABC transmembrane type-2" evidence="7">
    <location>
        <begin position="51"/>
        <end position="341"/>
    </location>
</feature>
<dbReference type="OrthoDB" id="9255971at2"/>
<reference evidence="8 9" key="1">
    <citation type="submission" date="2015-10" db="EMBL/GenBank/DDBJ databases">
        <title>Transcriptomic analysis of a linuron degrading triple-species bacterial consortium.</title>
        <authorList>
            <person name="Albers P."/>
        </authorList>
    </citation>
    <scope>NUCLEOTIDE SEQUENCE [LARGE SCALE GENOMIC DNA]</scope>
    <source>
        <strain evidence="8 9">WDL6</strain>
    </source>
</reference>
<organism evidence="8 9">
    <name type="scientific">Hyphomicrobium sulfonivorans</name>
    <dbReference type="NCBI Taxonomy" id="121290"/>
    <lineage>
        <taxon>Bacteria</taxon>
        <taxon>Pseudomonadati</taxon>
        <taxon>Pseudomonadota</taxon>
        <taxon>Alphaproteobacteria</taxon>
        <taxon>Hyphomicrobiales</taxon>
        <taxon>Hyphomicrobiaceae</taxon>
        <taxon>Hyphomicrobium</taxon>
    </lineage>
</organism>
<evidence type="ECO:0000313" key="9">
    <source>
        <dbReference type="Proteomes" id="UP000059074"/>
    </source>
</evidence>
<evidence type="ECO:0000256" key="4">
    <source>
        <dbReference type="ARBA" id="ARBA00023136"/>
    </source>
</evidence>
<feature type="transmembrane region" description="Helical" evidence="5">
    <location>
        <begin position="56"/>
        <end position="75"/>
    </location>
</feature>
<keyword evidence="5" id="KW-0813">Transport</keyword>
<dbReference type="PROSITE" id="PS51012">
    <property type="entry name" value="ABC_TM2"/>
    <property type="match status" value="1"/>
</dbReference>
<dbReference type="InterPro" id="IPR047817">
    <property type="entry name" value="ABC2_TM_bact-type"/>
</dbReference>
<evidence type="ECO:0000256" key="3">
    <source>
        <dbReference type="ARBA" id="ARBA00022989"/>
    </source>
</evidence>
<dbReference type="GO" id="GO:0005886">
    <property type="term" value="C:plasma membrane"/>
    <property type="evidence" value="ECO:0007669"/>
    <property type="project" value="UniProtKB-SubCell"/>
</dbReference>
<evidence type="ECO:0000256" key="2">
    <source>
        <dbReference type="ARBA" id="ARBA00022692"/>
    </source>
</evidence>
<evidence type="ECO:0000256" key="1">
    <source>
        <dbReference type="ARBA" id="ARBA00004141"/>
    </source>
</evidence>
<feature type="region of interest" description="Disordered" evidence="6">
    <location>
        <begin position="1"/>
        <end position="21"/>
    </location>
</feature>
<comment type="subcellular location">
    <subcellularLocation>
        <location evidence="5">Cell inner membrane</location>
        <topology evidence="5">Multi-pass membrane protein</topology>
    </subcellularLocation>
    <subcellularLocation>
        <location evidence="1">Membrane</location>
        <topology evidence="1">Multi-pass membrane protein</topology>
    </subcellularLocation>
</comment>
<sequence>MTTLSATNQQRSPTGDRNTYDAPPPLGVHAYVTCLYGIVWREVLRYMHQRERFLSALVRPLIWLFIFAAGFRQALGVQNTPPYDGAVLYEVYVLPGLIGMILLFNAMQSSLSMVYDRETGAMRTLLVSPFPRWFLLVSKLVGGVAVAAIQVYVFLIIFYFWEADLGSTGYALLLGPLGALAVLAIVNAFGKLFSQRTMAGALVAALLATAAMMLAVVFAWGLPAPSMNYLAVLPAVLIAGFMLGSLALLLSSVVRQLENFAGVMNFVIFPMFFASSALYPLARIEQSSPVLYHICLLNPFTHAVELIRFALYARIDWISLGIVLLCTAIFLGGAIYAYNPSKGLIARRGGPG</sequence>
<evidence type="ECO:0000256" key="6">
    <source>
        <dbReference type="SAM" id="MobiDB-lite"/>
    </source>
</evidence>
<feature type="transmembrane region" description="Helical" evidence="5">
    <location>
        <begin position="317"/>
        <end position="338"/>
    </location>
</feature>
<dbReference type="EMBL" id="LMTR01000045">
    <property type="protein sequence ID" value="KWT69476.1"/>
    <property type="molecule type" value="Genomic_DNA"/>
</dbReference>
<dbReference type="InterPro" id="IPR013525">
    <property type="entry name" value="ABC2_TM"/>
</dbReference>
<accession>A0A109BIK7</accession>
<dbReference type="PANTHER" id="PTHR43077">
    <property type="entry name" value="TRANSPORT PERMEASE YVFS-RELATED"/>
    <property type="match status" value="1"/>
</dbReference>
<feature type="transmembrane region" description="Helical" evidence="5">
    <location>
        <begin position="229"/>
        <end position="250"/>
    </location>
</feature>
<dbReference type="STRING" id="121290.APY04_1559"/>
<dbReference type="GO" id="GO:0140359">
    <property type="term" value="F:ABC-type transporter activity"/>
    <property type="evidence" value="ECO:0007669"/>
    <property type="project" value="InterPro"/>
</dbReference>
<proteinExistence type="inferred from homology"/>
<name>A0A109BIK7_HYPSL</name>
<evidence type="ECO:0000259" key="7">
    <source>
        <dbReference type="PROSITE" id="PS51012"/>
    </source>
</evidence>
<dbReference type="Pfam" id="PF01061">
    <property type="entry name" value="ABC2_membrane"/>
    <property type="match status" value="1"/>
</dbReference>
<keyword evidence="5" id="KW-1003">Cell membrane</keyword>
<feature type="transmembrane region" description="Helical" evidence="5">
    <location>
        <begin position="133"/>
        <end position="161"/>
    </location>
</feature>
<gene>
    <name evidence="8" type="ORF">APY04_1559</name>
</gene>
<dbReference type="PATRIC" id="fig|121290.4.peg.2804"/>
<comment type="caution">
    <text evidence="8">The sequence shown here is derived from an EMBL/GenBank/DDBJ whole genome shotgun (WGS) entry which is preliminary data.</text>
</comment>
<evidence type="ECO:0000313" key="8">
    <source>
        <dbReference type="EMBL" id="KWT69476.1"/>
    </source>
</evidence>
<keyword evidence="9" id="KW-1185">Reference proteome</keyword>
<dbReference type="PANTHER" id="PTHR43077:SF10">
    <property type="entry name" value="TRANSPORT PERMEASE PROTEIN"/>
    <property type="match status" value="1"/>
</dbReference>
<dbReference type="InterPro" id="IPR051328">
    <property type="entry name" value="T7SS_ABC-Transporter"/>
</dbReference>
<feature type="transmembrane region" description="Helical" evidence="5">
    <location>
        <begin position="201"/>
        <end position="223"/>
    </location>
</feature>
<keyword evidence="2 5" id="KW-0812">Transmembrane</keyword>
<keyword evidence="4 5" id="KW-0472">Membrane</keyword>
<comment type="similarity">
    <text evidence="5">Belongs to the ABC-2 integral membrane protein family.</text>
</comment>